<accession>A0ACB8KKJ6</accession>
<dbReference type="Proteomes" id="UP000829398">
    <property type="component" value="Chromosome 5"/>
</dbReference>
<gene>
    <name evidence="1" type="ORF">KPL71_015595</name>
</gene>
<keyword evidence="2" id="KW-1185">Reference proteome</keyword>
<dbReference type="EMBL" id="CM039174">
    <property type="protein sequence ID" value="KAH9754920.1"/>
    <property type="molecule type" value="Genomic_DNA"/>
</dbReference>
<organism evidence="1 2">
    <name type="scientific">Citrus sinensis</name>
    <name type="common">Sweet orange</name>
    <name type="synonym">Citrus aurantium var. sinensis</name>
    <dbReference type="NCBI Taxonomy" id="2711"/>
    <lineage>
        <taxon>Eukaryota</taxon>
        <taxon>Viridiplantae</taxon>
        <taxon>Streptophyta</taxon>
        <taxon>Embryophyta</taxon>
        <taxon>Tracheophyta</taxon>
        <taxon>Spermatophyta</taxon>
        <taxon>Magnoliopsida</taxon>
        <taxon>eudicotyledons</taxon>
        <taxon>Gunneridae</taxon>
        <taxon>Pentapetalae</taxon>
        <taxon>rosids</taxon>
        <taxon>malvids</taxon>
        <taxon>Sapindales</taxon>
        <taxon>Rutaceae</taxon>
        <taxon>Aurantioideae</taxon>
        <taxon>Citrus</taxon>
    </lineage>
</organism>
<comment type="caution">
    <text evidence="1">The sequence shown here is derived from an EMBL/GenBank/DDBJ whole genome shotgun (WGS) entry which is preliminary data.</text>
</comment>
<evidence type="ECO:0000313" key="1">
    <source>
        <dbReference type="EMBL" id="KAH9754920.1"/>
    </source>
</evidence>
<protein>
    <submittedName>
        <fullName evidence="1">Uncharacterized protein</fullName>
    </submittedName>
</protein>
<proteinExistence type="predicted"/>
<evidence type="ECO:0000313" key="2">
    <source>
        <dbReference type="Proteomes" id="UP000829398"/>
    </source>
</evidence>
<reference evidence="2" key="1">
    <citation type="journal article" date="2023" name="Hortic. Res.">
        <title>A chromosome-level phased genome enabling allele-level studies in sweet orange: a case study on citrus Huanglongbing tolerance.</title>
        <authorList>
            <person name="Wu B."/>
            <person name="Yu Q."/>
            <person name="Deng Z."/>
            <person name="Duan Y."/>
            <person name="Luo F."/>
            <person name="Gmitter F. Jr."/>
        </authorList>
    </citation>
    <scope>NUCLEOTIDE SEQUENCE [LARGE SCALE GENOMIC DNA]</scope>
    <source>
        <strain evidence="2">cv. Valencia</strain>
    </source>
</reference>
<name>A0ACB8KKJ6_CITSI</name>
<sequence length="930" mass="106448">MVDAILSPILEQLTSMAVHEAKEQVRLVTGVGKEAEKLTRKLRTIQTVLNDAEKRQIKEETVRLWLDQLRDACYDMEDVLGEWNTARLKLRIDGVDDHENDALVPKKKVCSFFPAASCVGCKPIFLRRRIALKMKDINETLDDIAKQKDMFGFAVNVIKSNERADQRVPSISSIDESEIFGRETQKNDLVNRLLCESSEEQKGPCVISLVGMGGIGKTTLAQLAYNNDDVKNHFEKIIWVCVSDPFDVFRIARAIIEALTGSAPNFYYSKWGPFYNCLKNGLHGSKILITTRDETTAHIMKSTDIIPIDLLSEKECWSIFESLAFFGKSMEGCENLEKIGREIVGKCKGLPLAVKTIGSLLWSKNTEEEWQNILKSEIWEHEGIERGLLAPLLLSYNELPSKVKHCFSYCAVFPTDFEIWKHELINLWMAQGYLNEKGNKEMEDIGEEYFNILASSSFFQEFKTDGDGKVYKCKMHDLVHDLTQFICRNACLTVKIPGGEESIMSSFDQKKVLHLRLTIDKGTSVPIAIWNNVKRMRQLRSLLVEGDEYSRSSKVLPQLFDKLTCLRALTLQTDGWWGFHFIKEIPTNIGKLIHLKYLNLKGQKKIEKLPETLCELYNLERLDVNDCRNLRELPRGIGRLRKLMYLHNARTASLRYLPVGIGELIRLREVREFVVGGGYDRACSLGSLKTLNLRRQCSIRGLGGVSDAGEARRAELEKKKYLVELGLHFDQAGRRENEEDEDERLLEALGPPPNLKKLRINGYRGRRNVVPINWFMSLTNLRDLDIREWRNREHLPPLGRLPSLESLLIFGMQSVKRVGNEFMGVESDTDGSSVIAFPKLKLLRFWGMSELEEWDFVTAIKGEIIIMPRLSSLTITNCRKLKALPDHLLQKSTLQRLEIWGECPVLKERCRKETGEDWPKIRHIPEISIG</sequence>